<comment type="caution">
    <text evidence="1">The sequence shown here is derived from an EMBL/GenBank/DDBJ whole genome shotgun (WGS) entry which is preliminary data.</text>
</comment>
<organism evidence="1 2">
    <name type="scientific">Candidatus Pantoea formicae</name>
    <dbReference type="NCBI Taxonomy" id="2608355"/>
    <lineage>
        <taxon>Bacteria</taxon>
        <taxon>Pseudomonadati</taxon>
        <taxon>Pseudomonadota</taxon>
        <taxon>Gammaproteobacteria</taxon>
        <taxon>Enterobacterales</taxon>
        <taxon>Erwiniaceae</taxon>
        <taxon>Pantoea</taxon>
    </lineage>
</organism>
<accession>A0ABX0QN64</accession>
<evidence type="ECO:0000313" key="1">
    <source>
        <dbReference type="EMBL" id="NIE98512.1"/>
    </source>
</evidence>
<dbReference type="RefSeq" id="WP_167133971.1">
    <property type="nucleotide sequence ID" value="NZ_VWXD01000001.1"/>
</dbReference>
<dbReference type="EMBL" id="VWXD01000001">
    <property type="protein sequence ID" value="NIE98512.1"/>
    <property type="molecule type" value="Genomic_DNA"/>
</dbReference>
<keyword evidence="2" id="KW-1185">Reference proteome</keyword>
<evidence type="ECO:0000313" key="2">
    <source>
        <dbReference type="Proteomes" id="UP000780690"/>
    </source>
</evidence>
<protein>
    <submittedName>
        <fullName evidence="1">Uncharacterized protein</fullName>
    </submittedName>
</protein>
<reference evidence="1 2" key="1">
    <citation type="journal article" date="2019" name="bioRxiv">
        <title>Bacteria contribute to plant secondary compound degradation in a generalist herbivore system.</title>
        <authorList>
            <person name="Francoeur C.B."/>
            <person name="Khadempour L."/>
            <person name="Moreira-Soto R.D."/>
            <person name="Gotting K."/>
            <person name="Book A.J."/>
            <person name="Pinto-Tomas A.A."/>
            <person name="Keefover-Ring K."/>
            <person name="Currie C.R."/>
        </authorList>
    </citation>
    <scope>NUCLEOTIDE SEQUENCE [LARGE SCALE GENOMIC DNA]</scope>
    <source>
        <strain evidence="1 2">Acro-805</strain>
    </source>
</reference>
<dbReference type="Proteomes" id="UP000780690">
    <property type="component" value="Unassembled WGS sequence"/>
</dbReference>
<sequence>MTEHEFYRSDWMTEDQFYCFQMLCDVMGGGNHLCGVVKPHSRGIELNTRHFYAATYDFDQLTKAVILAHDRCIRFEICPSGPGMIKIVLFRRQREGRMFERHPTIEEAITSHRKPTDSTT</sequence>
<name>A0ABX0QN64_9GAMM</name>
<proteinExistence type="predicted"/>
<gene>
    <name evidence="1" type="ORF">F3J38_00290</name>
</gene>